<reference evidence="3" key="1">
    <citation type="journal article" date="2023" name="IMA Fungus">
        <title>Comparative genomic study of the Penicillium genus elucidates a diverse pangenome and 15 lateral gene transfer events.</title>
        <authorList>
            <person name="Petersen C."/>
            <person name="Sorensen T."/>
            <person name="Nielsen M.R."/>
            <person name="Sondergaard T.E."/>
            <person name="Sorensen J.L."/>
            <person name="Fitzpatrick D.A."/>
            <person name="Frisvad J.C."/>
            <person name="Nielsen K.L."/>
        </authorList>
    </citation>
    <scope>NUCLEOTIDE SEQUENCE</scope>
    <source>
        <strain evidence="3">IBT 17514</strain>
    </source>
</reference>
<dbReference type="AlphaFoldDB" id="A0AAD6HRW9"/>
<dbReference type="GO" id="GO:0003677">
    <property type="term" value="F:DNA binding"/>
    <property type="evidence" value="ECO:0007669"/>
    <property type="project" value="UniProtKB-KW"/>
</dbReference>
<proteinExistence type="predicted"/>
<feature type="domain" description="HTH CENPB-type" evidence="2">
    <location>
        <begin position="53"/>
        <end position="128"/>
    </location>
</feature>
<evidence type="ECO:0000313" key="3">
    <source>
        <dbReference type="EMBL" id="KAJ5733620.1"/>
    </source>
</evidence>
<evidence type="ECO:0000256" key="1">
    <source>
        <dbReference type="ARBA" id="ARBA00023125"/>
    </source>
</evidence>
<dbReference type="Proteomes" id="UP001215712">
    <property type="component" value="Unassembled WGS sequence"/>
</dbReference>
<evidence type="ECO:0000259" key="2">
    <source>
        <dbReference type="PROSITE" id="PS51253"/>
    </source>
</evidence>
<comment type="caution">
    <text evidence="3">The sequence shown here is derived from an EMBL/GenBank/DDBJ whole genome shotgun (WGS) entry which is preliminary data.</text>
</comment>
<accession>A0AAD6HRW9</accession>
<dbReference type="SUPFAM" id="SSF46689">
    <property type="entry name" value="Homeodomain-like"/>
    <property type="match status" value="1"/>
</dbReference>
<protein>
    <recommendedName>
        <fullName evidence="2">HTH CENPB-type domain-containing protein</fullName>
    </recommendedName>
</protein>
<gene>
    <name evidence="3" type="ORF">N7493_002406</name>
</gene>
<sequence>MPKNIDNKEANIQRALGALSDQKTPNISKTAREFAIPRTTLLRRWNGGKSLFDRQPNNRKLDTEQEKALCVYIDQLDKAGIHIKPAQIEKSANFILSLAYTDSTNPPPKIGEHWVKRFLCRHPEYHWRRRKALDIK</sequence>
<keyword evidence="4" id="KW-1185">Reference proteome</keyword>
<keyword evidence="1" id="KW-0238">DNA-binding</keyword>
<dbReference type="InterPro" id="IPR006600">
    <property type="entry name" value="HTH_CenpB_DNA-bd_dom"/>
</dbReference>
<evidence type="ECO:0000313" key="4">
    <source>
        <dbReference type="Proteomes" id="UP001215712"/>
    </source>
</evidence>
<dbReference type="EMBL" id="JAQJAN010000003">
    <property type="protein sequence ID" value="KAJ5733620.1"/>
    <property type="molecule type" value="Genomic_DNA"/>
</dbReference>
<name>A0AAD6HRW9_9EURO</name>
<organism evidence="3 4">
    <name type="scientific">Penicillium malachiteum</name>
    <dbReference type="NCBI Taxonomy" id="1324776"/>
    <lineage>
        <taxon>Eukaryota</taxon>
        <taxon>Fungi</taxon>
        <taxon>Dikarya</taxon>
        <taxon>Ascomycota</taxon>
        <taxon>Pezizomycotina</taxon>
        <taxon>Eurotiomycetes</taxon>
        <taxon>Eurotiomycetidae</taxon>
        <taxon>Eurotiales</taxon>
        <taxon>Aspergillaceae</taxon>
        <taxon>Penicillium</taxon>
    </lineage>
</organism>
<reference evidence="3" key="2">
    <citation type="submission" date="2023-01" db="EMBL/GenBank/DDBJ databases">
        <authorList>
            <person name="Petersen C."/>
        </authorList>
    </citation>
    <scope>NUCLEOTIDE SEQUENCE</scope>
    <source>
        <strain evidence="3">IBT 17514</strain>
    </source>
</reference>
<dbReference type="Pfam" id="PF03221">
    <property type="entry name" value="HTH_Tnp_Tc5"/>
    <property type="match status" value="1"/>
</dbReference>
<dbReference type="InterPro" id="IPR009057">
    <property type="entry name" value="Homeodomain-like_sf"/>
</dbReference>
<dbReference type="PROSITE" id="PS51253">
    <property type="entry name" value="HTH_CENPB"/>
    <property type="match status" value="1"/>
</dbReference>